<evidence type="ECO:0000256" key="1">
    <source>
        <dbReference type="ARBA" id="ARBA00008891"/>
    </source>
</evidence>
<evidence type="ECO:0000313" key="7">
    <source>
        <dbReference type="EMBL" id="RAJ77466.1"/>
    </source>
</evidence>
<organism evidence="7 8">
    <name type="scientific">Chitinophaga dinghuensis</name>
    <dbReference type="NCBI Taxonomy" id="1539050"/>
    <lineage>
        <taxon>Bacteria</taxon>
        <taxon>Pseudomonadati</taxon>
        <taxon>Bacteroidota</taxon>
        <taxon>Chitinophagia</taxon>
        <taxon>Chitinophagales</taxon>
        <taxon>Chitinophagaceae</taxon>
        <taxon>Chitinophaga</taxon>
    </lineage>
</organism>
<reference evidence="7 8" key="1">
    <citation type="submission" date="2018-06" db="EMBL/GenBank/DDBJ databases">
        <title>Genomic Encyclopedia of Archaeal and Bacterial Type Strains, Phase II (KMG-II): from individual species to whole genera.</title>
        <authorList>
            <person name="Goeker M."/>
        </authorList>
    </citation>
    <scope>NUCLEOTIDE SEQUENCE [LARGE SCALE GENOMIC DNA]</scope>
    <source>
        <strain evidence="7 8">DSM 29821</strain>
    </source>
</reference>
<evidence type="ECO:0000313" key="8">
    <source>
        <dbReference type="Proteomes" id="UP000249819"/>
    </source>
</evidence>
<protein>
    <recommendedName>
        <fullName evidence="5">Pectinesterase</fullName>
        <ecNumber evidence="5">3.1.1.11</ecNumber>
    </recommendedName>
</protein>
<keyword evidence="3 5" id="KW-0063">Aspartyl esterase</keyword>
<evidence type="ECO:0000256" key="4">
    <source>
        <dbReference type="PROSITE-ProRule" id="PRU10040"/>
    </source>
</evidence>
<feature type="chain" id="PRO_5016189298" description="Pectinesterase" evidence="5">
    <location>
        <begin position="20"/>
        <end position="317"/>
    </location>
</feature>
<dbReference type="Gene3D" id="2.160.20.10">
    <property type="entry name" value="Single-stranded right-handed beta-helix, Pectin lyase-like"/>
    <property type="match status" value="1"/>
</dbReference>
<keyword evidence="5" id="KW-0732">Signal</keyword>
<feature type="signal peptide" evidence="5">
    <location>
        <begin position="1"/>
        <end position="19"/>
    </location>
</feature>
<evidence type="ECO:0000256" key="5">
    <source>
        <dbReference type="RuleBase" id="RU000589"/>
    </source>
</evidence>
<comment type="catalytic activity">
    <reaction evidence="5">
        <text>[(1-&gt;4)-alpha-D-galacturonosyl methyl ester](n) + n H2O = [(1-&gt;4)-alpha-D-galacturonosyl](n) + n methanol + n H(+)</text>
        <dbReference type="Rhea" id="RHEA:22380"/>
        <dbReference type="Rhea" id="RHEA-COMP:14570"/>
        <dbReference type="Rhea" id="RHEA-COMP:14573"/>
        <dbReference type="ChEBI" id="CHEBI:15377"/>
        <dbReference type="ChEBI" id="CHEBI:15378"/>
        <dbReference type="ChEBI" id="CHEBI:17790"/>
        <dbReference type="ChEBI" id="CHEBI:140522"/>
        <dbReference type="ChEBI" id="CHEBI:140523"/>
        <dbReference type="EC" id="3.1.1.11"/>
    </reaction>
</comment>
<evidence type="ECO:0000259" key="6">
    <source>
        <dbReference type="Pfam" id="PF01095"/>
    </source>
</evidence>
<dbReference type="InterPro" id="IPR033131">
    <property type="entry name" value="Pectinesterase_Asp_AS"/>
</dbReference>
<evidence type="ECO:0000256" key="2">
    <source>
        <dbReference type="ARBA" id="ARBA00022801"/>
    </source>
</evidence>
<sequence length="317" mass="35245">MMKIICSAILTLMALSLHAQVTKKVVAQDGSGDYTTVQAALDAVPLHNSQPVLIYVKKGTYHEKVHVDSTKDFITMIGEDEMNTIITWEDHAGGRTPAGDTITTFSSWTFIVKANDFRAEHLTFQNTAGVKAGQAVALSVKGDRIAFIHCRMIAFQDTLLAGATPGRQYYRNCYIEGSTDFIFGAATALFYKCTIHSNRNSFITAANTPESQQLGYVFRDCRITADTSVTKVFLGRPWRPYSSVTYINCFLGNHILPAGWDNWGKTTNEQTARYAEYNSYGPGANPAARVPWSKQLSKQEAKKYTTAFIYGDWKLKP</sequence>
<dbReference type="PANTHER" id="PTHR31321">
    <property type="entry name" value="ACYL-COA THIOESTER HYDROLASE YBHC-RELATED"/>
    <property type="match status" value="1"/>
</dbReference>
<dbReference type="PANTHER" id="PTHR31321:SF57">
    <property type="entry name" value="PECTINESTERASE 53-RELATED"/>
    <property type="match status" value="1"/>
</dbReference>
<dbReference type="Pfam" id="PF01095">
    <property type="entry name" value="Pectinesterase"/>
    <property type="match status" value="1"/>
</dbReference>
<dbReference type="GO" id="GO:0009279">
    <property type="term" value="C:cell outer membrane"/>
    <property type="evidence" value="ECO:0007669"/>
    <property type="project" value="TreeGrafter"/>
</dbReference>
<comment type="similarity">
    <text evidence="1">Belongs to the pectinesterase family.</text>
</comment>
<keyword evidence="2 5" id="KW-0378">Hydrolase</keyword>
<feature type="active site" evidence="4">
    <location>
        <position position="180"/>
    </location>
</feature>
<dbReference type="EMBL" id="QLMA01000007">
    <property type="protein sequence ID" value="RAJ77466.1"/>
    <property type="molecule type" value="Genomic_DNA"/>
</dbReference>
<dbReference type="Proteomes" id="UP000249819">
    <property type="component" value="Unassembled WGS sequence"/>
</dbReference>
<comment type="pathway">
    <text evidence="5">Glycan metabolism; pectin degradation; 2-dehydro-3-deoxy-D-gluconate from pectin: step 1/5.</text>
</comment>
<name>A0A327VSC3_9BACT</name>
<gene>
    <name evidence="7" type="ORF">CLV59_107233</name>
</gene>
<dbReference type="AlphaFoldDB" id="A0A327VSC3"/>
<feature type="domain" description="Pectinesterase catalytic" evidence="6">
    <location>
        <begin position="25"/>
        <end position="310"/>
    </location>
</feature>
<keyword evidence="8" id="KW-1185">Reference proteome</keyword>
<dbReference type="InterPro" id="IPR012334">
    <property type="entry name" value="Pectin_lyas_fold"/>
</dbReference>
<dbReference type="UniPathway" id="UPA00545">
    <property type="reaction ID" value="UER00823"/>
</dbReference>
<dbReference type="PROSITE" id="PS00503">
    <property type="entry name" value="PECTINESTERASE_2"/>
    <property type="match status" value="1"/>
</dbReference>
<comment type="caution">
    <text evidence="7">The sequence shown here is derived from an EMBL/GenBank/DDBJ whole genome shotgun (WGS) entry which is preliminary data.</text>
</comment>
<dbReference type="RefSeq" id="WP_245950914.1">
    <property type="nucleotide sequence ID" value="NZ_QLMA01000007.1"/>
</dbReference>
<dbReference type="GO" id="GO:0045490">
    <property type="term" value="P:pectin catabolic process"/>
    <property type="evidence" value="ECO:0007669"/>
    <property type="project" value="UniProtKB-UniRule"/>
</dbReference>
<dbReference type="SUPFAM" id="SSF51126">
    <property type="entry name" value="Pectin lyase-like"/>
    <property type="match status" value="1"/>
</dbReference>
<dbReference type="InterPro" id="IPR000070">
    <property type="entry name" value="Pectinesterase_cat"/>
</dbReference>
<dbReference type="GO" id="GO:0030599">
    <property type="term" value="F:pectinesterase activity"/>
    <property type="evidence" value="ECO:0007669"/>
    <property type="project" value="UniProtKB-UniRule"/>
</dbReference>
<dbReference type="InterPro" id="IPR011050">
    <property type="entry name" value="Pectin_lyase_fold/virulence"/>
</dbReference>
<accession>A0A327VSC3</accession>
<proteinExistence type="inferred from homology"/>
<dbReference type="GO" id="GO:0042545">
    <property type="term" value="P:cell wall modification"/>
    <property type="evidence" value="ECO:0007669"/>
    <property type="project" value="UniProtKB-UniRule"/>
</dbReference>
<evidence type="ECO:0000256" key="3">
    <source>
        <dbReference type="ARBA" id="ARBA00023085"/>
    </source>
</evidence>
<dbReference type="EC" id="3.1.1.11" evidence="5"/>